<dbReference type="PROSITE" id="PS50053">
    <property type="entry name" value="UBIQUITIN_2"/>
    <property type="match status" value="1"/>
</dbReference>
<name>A0A6A6JWD2_WESOR</name>
<feature type="compositionally biased region" description="Polar residues" evidence="1">
    <location>
        <begin position="113"/>
        <end position="122"/>
    </location>
</feature>
<dbReference type="Pfam" id="PF11976">
    <property type="entry name" value="Rad60-SLD"/>
    <property type="match status" value="1"/>
</dbReference>
<dbReference type="AlphaFoldDB" id="A0A6A6JWD2"/>
<protein>
    <recommendedName>
        <fullName evidence="2">Ubiquitin-like domain-containing protein</fullName>
    </recommendedName>
</protein>
<dbReference type="InterPro" id="IPR022617">
    <property type="entry name" value="Rad60/SUMO-like_dom"/>
</dbReference>
<evidence type="ECO:0000313" key="3">
    <source>
        <dbReference type="EMBL" id="KAF2280717.1"/>
    </source>
</evidence>
<evidence type="ECO:0000259" key="2">
    <source>
        <dbReference type="PROSITE" id="PS50053"/>
    </source>
</evidence>
<feature type="region of interest" description="Disordered" evidence="1">
    <location>
        <begin position="146"/>
        <end position="177"/>
    </location>
</feature>
<reference evidence="3" key="1">
    <citation type="journal article" date="2020" name="Stud. Mycol.">
        <title>101 Dothideomycetes genomes: a test case for predicting lifestyles and emergence of pathogens.</title>
        <authorList>
            <person name="Haridas S."/>
            <person name="Albert R."/>
            <person name="Binder M."/>
            <person name="Bloem J."/>
            <person name="Labutti K."/>
            <person name="Salamov A."/>
            <person name="Andreopoulos B."/>
            <person name="Baker S."/>
            <person name="Barry K."/>
            <person name="Bills G."/>
            <person name="Bluhm B."/>
            <person name="Cannon C."/>
            <person name="Castanera R."/>
            <person name="Culley D."/>
            <person name="Daum C."/>
            <person name="Ezra D."/>
            <person name="Gonzalez J."/>
            <person name="Henrissat B."/>
            <person name="Kuo A."/>
            <person name="Liang C."/>
            <person name="Lipzen A."/>
            <person name="Lutzoni F."/>
            <person name="Magnuson J."/>
            <person name="Mondo S."/>
            <person name="Nolan M."/>
            <person name="Ohm R."/>
            <person name="Pangilinan J."/>
            <person name="Park H.-J."/>
            <person name="Ramirez L."/>
            <person name="Alfaro M."/>
            <person name="Sun H."/>
            <person name="Tritt A."/>
            <person name="Yoshinaga Y."/>
            <person name="Zwiers L.-H."/>
            <person name="Turgeon B."/>
            <person name="Goodwin S."/>
            <person name="Spatafora J."/>
            <person name="Crous P."/>
            <person name="Grigoriev I."/>
        </authorList>
    </citation>
    <scope>NUCLEOTIDE SEQUENCE</scope>
    <source>
        <strain evidence="3">CBS 379.55</strain>
    </source>
</reference>
<evidence type="ECO:0000256" key="1">
    <source>
        <dbReference type="SAM" id="MobiDB-lite"/>
    </source>
</evidence>
<dbReference type="RefSeq" id="XP_033658254.1">
    <property type="nucleotide sequence ID" value="XM_033802245.1"/>
</dbReference>
<dbReference type="InterPro" id="IPR029071">
    <property type="entry name" value="Ubiquitin-like_domsf"/>
</dbReference>
<proteinExistence type="predicted"/>
<accession>A0A6A6JWD2</accession>
<sequence length="418" mass="48148">MTEPENPEPPKRKRFAFKKAEWQAKKEDDDHRDMFSHSNEFRDIIAEENRRKQEAKRKKEEEKKRKEEEKREKKRAKLSLEREEGQGPGNASLEDHKERRTKSRTPVSPYRAKNNSSLSTQYDALTEIRKPSATIPSTSEIIDLGSLSSSEDLDNKDTKSTMTPPSTAPVKNEEDDVEEVVDVELQNMIRQRQATRLDSIPKRDPLDDKIVQLLITSEIPGSAPLITTVKTGHPIGRARTAWCVYNRYSDEQTQNIFFTWKHKKLVDSTTIKRLGIKLDPSGAITVDGTAEIYDDENLPKIHVEAWTDELFAQWKAGEELKKRKPETQPPIEEPEPVQPEPAKANIRLKLKSKEYPLFKIAVRPDTTIEHLASAFREYNKIPSSQPITLMFDGERLRPMDTIENTDVEDMESIEVHLK</sequence>
<gene>
    <name evidence="3" type="ORF">EI97DRAFT_490886</name>
</gene>
<evidence type="ECO:0000313" key="4">
    <source>
        <dbReference type="Proteomes" id="UP000800097"/>
    </source>
</evidence>
<dbReference type="CDD" id="cd17080">
    <property type="entry name" value="Ubl_SLD2_Esc2_like"/>
    <property type="match status" value="1"/>
</dbReference>
<keyword evidence="4" id="KW-1185">Reference proteome</keyword>
<dbReference type="GeneID" id="54555420"/>
<feature type="compositionally biased region" description="Basic and acidic residues" evidence="1">
    <location>
        <begin position="18"/>
        <end position="71"/>
    </location>
</feature>
<dbReference type="InterPro" id="IPR000626">
    <property type="entry name" value="Ubiquitin-like_dom"/>
</dbReference>
<dbReference type="OrthoDB" id="3365399at2759"/>
<organism evidence="3 4">
    <name type="scientific">Westerdykella ornata</name>
    <dbReference type="NCBI Taxonomy" id="318751"/>
    <lineage>
        <taxon>Eukaryota</taxon>
        <taxon>Fungi</taxon>
        <taxon>Dikarya</taxon>
        <taxon>Ascomycota</taxon>
        <taxon>Pezizomycotina</taxon>
        <taxon>Dothideomycetes</taxon>
        <taxon>Pleosporomycetidae</taxon>
        <taxon>Pleosporales</taxon>
        <taxon>Sporormiaceae</taxon>
        <taxon>Westerdykella</taxon>
    </lineage>
</organism>
<dbReference type="SUPFAM" id="SSF54236">
    <property type="entry name" value="Ubiquitin-like"/>
    <property type="match status" value="1"/>
</dbReference>
<dbReference type="EMBL" id="ML986484">
    <property type="protein sequence ID" value="KAF2280717.1"/>
    <property type="molecule type" value="Genomic_DNA"/>
</dbReference>
<dbReference type="Gene3D" id="3.10.20.90">
    <property type="entry name" value="Phosphatidylinositol 3-kinase Catalytic Subunit, Chain A, domain 1"/>
    <property type="match status" value="1"/>
</dbReference>
<feature type="domain" description="Ubiquitin-like" evidence="2">
    <location>
        <begin position="346"/>
        <end position="418"/>
    </location>
</feature>
<feature type="region of interest" description="Disordered" evidence="1">
    <location>
        <begin position="1"/>
        <end position="122"/>
    </location>
</feature>
<dbReference type="Proteomes" id="UP000800097">
    <property type="component" value="Unassembled WGS sequence"/>
</dbReference>